<comment type="cofactor">
    <cofactor evidence="1">
        <name>Mg(2+)</name>
        <dbReference type="ChEBI" id="CHEBI:18420"/>
    </cofactor>
</comment>
<dbReference type="GO" id="GO:0006241">
    <property type="term" value="P:CTP biosynthetic process"/>
    <property type="evidence" value="ECO:0007669"/>
    <property type="project" value="InterPro"/>
</dbReference>
<dbReference type="AlphaFoldDB" id="A0A059EW63"/>
<comment type="similarity">
    <text evidence="2 9 10">Belongs to the NDK family.</text>
</comment>
<evidence type="ECO:0000256" key="2">
    <source>
        <dbReference type="ARBA" id="ARBA00008142"/>
    </source>
</evidence>
<name>A0A059EW63_9MICR</name>
<protein>
    <recommendedName>
        <fullName evidence="4 11">Nucleoside diphosphate kinase</fullName>
        <ecNumber evidence="3 11">2.7.4.6</ecNumber>
    </recommendedName>
</protein>
<dbReference type="GO" id="GO:0005524">
    <property type="term" value="F:ATP binding"/>
    <property type="evidence" value="ECO:0007669"/>
    <property type="project" value="UniProtKB-KW"/>
</dbReference>
<dbReference type="InterPro" id="IPR036850">
    <property type="entry name" value="NDK-like_dom_sf"/>
</dbReference>
<feature type="binding site" evidence="9">
    <location>
        <position position="9"/>
    </location>
    <ligand>
        <name>ATP</name>
        <dbReference type="ChEBI" id="CHEBI:30616"/>
    </ligand>
</feature>
<dbReference type="Proteomes" id="UP000030655">
    <property type="component" value="Unassembled WGS sequence"/>
</dbReference>
<dbReference type="GO" id="GO:0004550">
    <property type="term" value="F:nucleoside diphosphate kinase activity"/>
    <property type="evidence" value="ECO:0007669"/>
    <property type="project" value="UniProtKB-EC"/>
</dbReference>
<dbReference type="PRINTS" id="PR01243">
    <property type="entry name" value="NUCDPKINASE"/>
</dbReference>
<dbReference type="InterPro" id="IPR001564">
    <property type="entry name" value="Nucleoside_diP_kinase"/>
</dbReference>
<evidence type="ECO:0000313" key="13">
    <source>
        <dbReference type="EMBL" id="KCZ79283.1"/>
    </source>
</evidence>
<dbReference type="SUPFAM" id="SSF54919">
    <property type="entry name" value="Nucleoside diphosphate kinase, NDK"/>
    <property type="match status" value="1"/>
</dbReference>
<keyword evidence="7 11" id="KW-0418">Kinase</keyword>
<dbReference type="OrthoDB" id="2162449at2759"/>
<dbReference type="Pfam" id="PF00334">
    <property type="entry name" value="NDK"/>
    <property type="match status" value="1"/>
</dbReference>
<sequence>MERTFIMLKPETPKRRLIGEIISRFEKIGYSIDCIKSMIPSKEIVEKHYEAHLTKKFYPSLEKSITSGMVVCMIVSGKNAVANCRKIIGATDPINAAPGTIRGDYAIDLGRNIVHGSDSLESAEREISIWFGEIVSERKMFDQELIYE</sequence>
<comment type="catalytic activity">
    <reaction evidence="11">
        <text>a 2'-deoxyribonucleoside 5'-diphosphate + ATP = a 2'-deoxyribonucleoside 5'-triphosphate + ADP</text>
        <dbReference type="Rhea" id="RHEA:44640"/>
        <dbReference type="ChEBI" id="CHEBI:30616"/>
        <dbReference type="ChEBI" id="CHEBI:61560"/>
        <dbReference type="ChEBI" id="CHEBI:73316"/>
        <dbReference type="ChEBI" id="CHEBI:456216"/>
        <dbReference type="EC" id="2.7.4.6"/>
    </reaction>
</comment>
<dbReference type="GO" id="GO:0006183">
    <property type="term" value="P:GTP biosynthetic process"/>
    <property type="evidence" value="ECO:0007669"/>
    <property type="project" value="InterPro"/>
</dbReference>
<dbReference type="CDD" id="cd04413">
    <property type="entry name" value="NDPk_I"/>
    <property type="match status" value="1"/>
</dbReference>
<dbReference type="VEuPathDB" id="MicrosporidiaDB:H312_03331"/>
<evidence type="ECO:0000256" key="6">
    <source>
        <dbReference type="ARBA" id="ARBA00022741"/>
    </source>
</evidence>
<feature type="binding site" evidence="9">
    <location>
        <position position="91"/>
    </location>
    <ligand>
        <name>ATP</name>
        <dbReference type="ChEBI" id="CHEBI:30616"/>
    </ligand>
</feature>
<organism evidence="13 14">
    <name type="scientific">Anncaliia algerae PRA339</name>
    <dbReference type="NCBI Taxonomy" id="1288291"/>
    <lineage>
        <taxon>Eukaryota</taxon>
        <taxon>Fungi</taxon>
        <taxon>Fungi incertae sedis</taxon>
        <taxon>Microsporidia</taxon>
        <taxon>Tubulinosematoidea</taxon>
        <taxon>Tubulinosematidae</taxon>
        <taxon>Anncaliia</taxon>
    </lineage>
</organism>
<feature type="active site" description="Pros-phosphohistidine intermediate" evidence="9">
    <location>
        <position position="115"/>
    </location>
</feature>
<dbReference type="GO" id="GO:0006228">
    <property type="term" value="P:UTP biosynthetic process"/>
    <property type="evidence" value="ECO:0007669"/>
    <property type="project" value="InterPro"/>
</dbReference>
<feature type="binding site" evidence="9">
    <location>
        <position position="57"/>
    </location>
    <ligand>
        <name>ATP</name>
        <dbReference type="ChEBI" id="CHEBI:30616"/>
    </ligand>
</feature>
<proteinExistence type="inferred from homology"/>
<evidence type="ECO:0000256" key="10">
    <source>
        <dbReference type="RuleBase" id="RU004011"/>
    </source>
</evidence>
<gene>
    <name evidence="13" type="ORF">H312_03331</name>
</gene>
<dbReference type="NCBIfam" id="NF001908">
    <property type="entry name" value="PRK00668.1"/>
    <property type="match status" value="1"/>
</dbReference>
<evidence type="ECO:0000313" key="14">
    <source>
        <dbReference type="Proteomes" id="UP000030655"/>
    </source>
</evidence>
<dbReference type="EC" id="2.7.4.6" evidence="3 11"/>
<keyword evidence="6 11" id="KW-0547">Nucleotide-binding</keyword>
<feature type="binding site" evidence="9">
    <location>
        <position position="102"/>
    </location>
    <ligand>
        <name>ATP</name>
        <dbReference type="ChEBI" id="CHEBI:30616"/>
    </ligand>
</feature>
<dbReference type="Gene3D" id="3.30.70.141">
    <property type="entry name" value="Nucleoside diphosphate kinase-like domain"/>
    <property type="match status" value="1"/>
</dbReference>
<evidence type="ECO:0000256" key="3">
    <source>
        <dbReference type="ARBA" id="ARBA00012966"/>
    </source>
</evidence>
<evidence type="ECO:0000256" key="1">
    <source>
        <dbReference type="ARBA" id="ARBA00001946"/>
    </source>
</evidence>
<dbReference type="PANTHER" id="PTHR11349">
    <property type="entry name" value="NUCLEOSIDE DIPHOSPHATE KINASE"/>
    <property type="match status" value="1"/>
</dbReference>
<dbReference type="HAMAP" id="MF_00451">
    <property type="entry name" value="NDP_kinase"/>
    <property type="match status" value="1"/>
</dbReference>
<dbReference type="PROSITE" id="PS51374">
    <property type="entry name" value="NDPK_LIKE"/>
    <property type="match status" value="1"/>
</dbReference>
<evidence type="ECO:0000256" key="5">
    <source>
        <dbReference type="ARBA" id="ARBA00022679"/>
    </source>
</evidence>
<evidence type="ECO:0000256" key="4">
    <source>
        <dbReference type="ARBA" id="ARBA00017632"/>
    </source>
</evidence>
<reference evidence="14" key="1">
    <citation type="submission" date="2013-02" db="EMBL/GenBank/DDBJ databases">
        <authorList>
            <consortium name="The Broad Institute Genome Sequencing Platform"/>
            <person name="Cuomo C."/>
            <person name="Becnel J."/>
            <person name="Sanscrainte N."/>
            <person name="Walker B."/>
            <person name="Young S.K."/>
            <person name="Zeng Q."/>
            <person name="Gargeya S."/>
            <person name="Fitzgerald M."/>
            <person name="Haas B."/>
            <person name="Abouelleil A."/>
            <person name="Alvarado L."/>
            <person name="Arachchi H.M."/>
            <person name="Berlin A.M."/>
            <person name="Chapman S.B."/>
            <person name="Dewar J."/>
            <person name="Goldberg J."/>
            <person name="Griggs A."/>
            <person name="Gujja S."/>
            <person name="Hansen M."/>
            <person name="Howarth C."/>
            <person name="Imamovic A."/>
            <person name="Larimer J."/>
            <person name="McCowan C."/>
            <person name="Murphy C."/>
            <person name="Neiman D."/>
            <person name="Pearson M."/>
            <person name="Priest M."/>
            <person name="Roberts A."/>
            <person name="Saif S."/>
            <person name="Shea T."/>
            <person name="Sisk P."/>
            <person name="Sykes S."/>
            <person name="Wortman J."/>
            <person name="Nusbaum C."/>
            <person name="Birren B."/>
        </authorList>
    </citation>
    <scope>NUCLEOTIDE SEQUENCE [LARGE SCALE GENOMIC DNA]</scope>
    <source>
        <strain evidence="14">PRA339</strain>
    </source>
</reference>
<dbReference type="InterPro" id="IPR023005">
    <property type="entry name" value="Nucleoside_diP_kinase_AS"/>
</dbReference>
<dbReference type="EMBL" id="KK365308">
    <property type="protein sequence ID" value="KCZ79283.1"/>
    <property type="molecule type" value="Genomic_DNA"/>
</dbReference>
<dbReference type="PROSITE" id="PS00469">
    <property type="entry name" value="NDPK"/>
    <property type="match status" value="1"/>
</dbReference>
<feature type="domain" description="Nucleoside diphosphate kinase-like" evidence="12">
    <location>
        <begin position="1"/>
        <end position="138"/>
    </location>
</feature>
<feature type="binding site" evidence="9">
    <location>
        <position position="85"/>
    </location>
    <ligand>
        <name>ATP</name>
        <dbReference type="ChEBI" id="CHEBI:30616"/>
    </ligand>
</feature>
<dbReference type="HOGENOM" id="CLU_060216_6_3_1"/>
<evidence type="ECO:0000256" key="7">
    <source>
        <dbReference type="ARBA" id="ARBA00022777"/>
    </source>
</evidence>
<evidence type="ECO:0000256" key="9">
    <source>
        <dbReference type="PROSITE-ProRule" id="PRU00706"/>
    </source>
</evidence>
<keyword evidence="5 11" id="KW-0808">Transferase</keyword>
<dbReference type="FunFam" id="3.30.70.141:FF:000002">
    <property type="entry name" value="Nucleoside diphosphate kinase"/>
    <property type="match status" value="1"/>
</dbReference>
<feature type="binding site" evidence="9">
    <location>
        <position position="112"/>
    </location>
    <ligand>
        <name>ATP</name>
        <dbReference type="ChEBI" id="CHEBI:30616"/>
    </ligand>
</feature>
<evidence type="ECO:0000256" key="11">
    <source>
        <dbReference type="RuleBase" id="RU004013"/>
    </source>
</evidence>
<evidence type="ECO:0000259" key="12">
    <source>
        <dbReference type="SMART" id="SM00562"/>
    </source>
</evidence>
<keyword evidence="8 11" id="KW-0067">ATP-binding</keyword>
<evidence type="ECO:0000256" key="8">
    <source>
        <dbReference type="ARBA" id="ARBA00022840"/>
    </source>
</evidence>
<keyword evidence="14" id="KW-1185">Reference proteome</keyword>
<dbReference type="STRING" id="1288291.A0A059EW63"/>
<accession>A0A059EW63</accession>
<dbReference type="InterPro" id="IPR034907">
    <property type="entry name" value="NDK-like_dom"/>
</dbReference>
<dbReference type="SMART" id="SM00562">
    <property type="entry name" value="NDK"/>
    <property type="match status" value="1"/>
</dbReference>
<reference evidence="13 14" key="2">
    <citation type="submission" date="2014-03" db="EMBL/GenBank/DDBJ databases">
        <title>The Genome Sequence of Anncaliia algerae insect isolate PRA339.</title>
        <authorList>
            <consortium name="The Broad Institute Genome Sequencing Platform"/>
            <consortium name="The Broad Institute Genome Sequencing Center for Infectious Disease"/>
            <person name="Cuomo C."/>
            <person name="Becnel J."/>
            <person name="Sanscrainte N."/>
            <person name="Walker B."/>
            <person name="Young S.K."/>
            <person name="Zeng Q."/>
            <person name="Gargeya S."/>
            <person name="Fitzgerald M."/>
            <person name="Haas B."/>
            <person name="Abouelleil A."/>
            <person name="Alvarado L."/>
            <person name="Arachchi H.M."/>
            <person name="Berlin A.M."/>
            <person name="Chapman S.B."/>
            <person name="Dewar J."/>
            <person name="Goldberg J."/>
            <person name="Griggs A."/>
            <person name="Gujja S."/>
            <person name="Hansen M."/>
            <person name="Howarth C."/>
            <person name="Imamovic A."/>
            <person name="Larimer J."/>
            <person name="McCowan C."/>
            <person name="Murphy C."/>
            <person name="Neiman D."/>
            <person name="Pearson M."/>
            <person name="Priest M."/>
            <person name="Roberts A."/>
            <person name="Saif S."/>
            <person name="Shea T."/>
            <person name="Sisk P."/>
            <person name="Sykes S."/>
            <person name="Wortman J."/>
            <person name="Nusbaum C."/>
            <person name="Birren B."/>
        </authorList>
    </citation>
    <scope>NUCLEOTIDE SEQUENCE [LARGE SCALE GENOMIC DNA]</scope>
    <source>
        <strain evidence="13 14">PRA339</strain>
    </source>
</reference>